<feature type="domain" description="RCK C-terminal" evidence="11">
    <location>
        <begin position="399"/>
        <end position="481"/>
    </location>
</feature>
<dbReference type="AlphaFoldDB" id="M5II84"/>
<reference evidence="12 13" key="1">
    <citation type="journal article" date="2013" name="Genome Announc.">
        <title>Genome Sequence of Campylobacter showae UNSWCD, Isolated from a Patient with Crohn's Disease.</title>
        <authorList>
            <person name="Tay A.P."/>
            <person name="Kaakoush N.O."/>
            <person name="Deshpande N.P."/>
            <person name="Chen Z."/>
            <person name="Mitchell H."/>
            <person name="Wilkins M.R."/>
        </authorList>
    </citation>
    <scope>NUCLEOTIDE SEQUENCE [LARGE SCALE GENOMIC DNA]</scope>
    <source>
        <strain evidence="12 13">CSUNSWCD</strain>
    </source>
</reference>
<dbReference type="PANTHER" id="PTHR32507:SF7">
    <property type="entry name" value="K(+)_H(+) ANTIPORTER NHAP2"/>
    <property type="match status" value="1"/>
</dbReference>
<dbReference type="Pfam" id="PF00999">
    <property type="entry name" value="Na_H_Exchanger"/>
    <property type="match status" value="1"/>
</dbReference>
<dbReference type="PANTHER" id="PTHR32507">
    <property type="entry name" value="NA(+)/H(+) ANTIPORTER 1"/>
    <property type="match status" value="1"/>
</dbReference>
<keyword evidence="4" id="KW-1003">Cell membrane</keyword>
<evidence type="ECO:0000313" key="12">
    <source>
        <dbReference type="EMBL" id="EKU10525.1"/>
    </source>
</evidence>
<keyword evidence="5" id="KW-0633">Potassium transport</keyword>
<sequence length="481" mass="52568">MLETFLLFFSILLIACIVSSKVSDRFGIPSLVVFLAVGMLAGSDGLLGIAFDSQLIAHDVGIIALIFILYTGGLDTNLKSIKPIMMSGIMLATVGVVLTAALVALLVKFLLGLTWLEALLFGAIISSTDAAAVFAILGAKEILLKNNIRPLLELESGSNDPMAIFLTVTMIQIIALNTVPDASDITVALIKQFLLGGLMGYVFGVALPGLFNRLRLEYWGLYPVFSMAWVMLLYVLAGKVGGNGFLAVYIAGMFINKKEFAHKKNLIGFHDGIAWAMQIVIFLTLGLLVNPSQLPAVALAGTVIAFWIMFIARPVGVFASLLFSRYNVKEKMFISWVGLRGVVPIVLATYPFGANLPNSELIFNTIFFVVFVSIIIQGMTLEKVAQKCGVKEEVVAEEVEMSNLPIFYHTLRQHTIRFDAEVVGKNLAELELPSDFLVLLIKRKGEYIKPTGSSVFEDGDLLLIQCEDENKYNETLKTFTA</sequence>
<accession>M5II84</accession>
<dbReference type="GO" id="GO:0006813">
    <property type="term" value="P:potassium ion transport"/>
    <property type="evidence" value="ECO:0007669"/>
    <property type="project" value="UniProtKB-KW"/>
</dbReference>
<comment type="caution">
    <text evidence="12">The sequence shown here is derived from an EMBL/GenBank/DDBJ whole genome shotgun (WGS) entry which is preliminary data.</text>
</comment>
<dbReference type="PATRIC" id="fig|1244083.3.peg.2095"/>
<evidence type="ECO:0000256" key="2">
    <source>
        <dbReference type="ARBA" id="ARBA00022448"/>
    </source>
</evidence>
<dbReference type="EMBL" id="AMZQ01000012">
    <property type="protein sequence ID" value="EKU10525.1"/>
    <property type="molecule type" value="Genomic_DNA"/>
</dbReference>
<feature type="transmembrane region" description="Helical" evidence="10">
    <location>
        <begin position="119"/>
        <end position="142"/>
    </location>
</feature>
<dbReference type="Pfam" id="PF02080">
    <property type="entry name" value="TrkA_C"/>
    <property type="match status" value="1"/>
</dbReference>
<feature type="transmembrane region" description="Helical" evidence="10">
    <location>
        <begin position="231"/>
        <end position="255"/>
    </location>
</feature>
<keyword evidence="9 10" id="KW-0472">Membrane</keyword>
<dbReference type="PROSITE" id="PS51202">
    <property type="entry name" value="RCK_C"/>
    <property type="match status" value="1"/>
</dbReference>
<evidence type="ECO:0000256" key="1">
    <source>
        <dbReference type="ARBA" id="ARBA00004651"/>
    </source>
</evidence>
<comment type="subcellular location">
    <subcellularLocation>
        <location evidence="1">Cell membrane</location>
        <topology evidence="1">Multi-pass membrane protein</topology>
    </subcellularLocation>
</comment>
<feature type="transmembrane region" description="Helical" evidence="10">
    <location>
        <begin position="267"/>
        <end position="288"/>
    </location>
</feature>
<dbReference type="Gene3D" id="1.20.1530.20">
    <property type="match status" value="1"/>
</dbReference>
<dbReference type="eggNOG" id="COG3263">
    <property type="taxonomic scope" value="Bacteria"/>
</dbReference>
<evidence type="ECO:0000259" key="11">
    <source>
        <dbReference type="PROSITE" id="PS51202"/>
    </source>
</evidence>
<gene>
    <name evidence="12" type="ORF">CSUNSWCD_851</name>
</gene>
<evidence type="ECO:0000256" key="10">
    <source>
        <dbReference type="SAM" id="Phobius"/>
    </source>
</evidence>
<feature type="transmembrane region" description="Helical" evidence="10">
    <location>
        <begin position="362"/>
        <end position="381"/>
    </location>
</feature>
<dbReference type="NCBIfam" id="NF003715">
    <property type="entry name" value="PRK05326.1-2"/>
    <property type="match status" value="1"/>
</dbReference>
<dbReference type="InterPro" id="IPR036721">
    <property type="entry name" value="RCK_C_sf"/>
</dbReference>
<dbReference type="NCBIfam" id="NF003716">
    <property type="entry name" value="PRK05326.1-3"/>
    <property type="match status" value="1"/>
</dbReference>
<feature type="transmembrane region" description="Helical" evidence="10">
    <location>
        <begin position="333"/>
        <end position="350"/>
    </location>
</feature>
<evidence type="ECO:0000256" key="7">
    <source>
        <dbReference type="ARBA" id="ARBA00022989"/>
    </source>
</evidence>
<keyword evidence="8" id="KW-0406">Ion transport</keyword>
<dbReference type="GO" id="GO:1902600">
    <property type="term" value="P:proton transmembrane transport"/>
    <property type="evidence" value="ECO:0007669"/>
    <property type="project" value="InterPro"/>
</dbReference>
<dbReference type="Gene3D" id="3.30.70.1450">
    <property type="entry name" value="Regulator of K+ conductance, C-terminal domain"/>
    <property type="match status" value="1"/>
</dbReference>
<evidence type="ECO:0000313" key="13">
    <source>
        <dbReference type="Proteomes" id="UP000011939"/>
    </source>
</evidence>
<dbReference type="GO" id="GO:0015297">
    <property type="term" value="F:antiporter activity"/>
    <property type="evidence" value="ECO:0007669"/>
    <property type="project" value="UniProtKB-KW"/>
</dbReference>
<evidence type="ECO:0000256" key="4">
    <source>
        <dbReference type="ARBA" id="ARBA00022475"/>
    </source>
</evidence>
<dbReference type="STRING" id="1244083.CSUNSWCD_851"/>
<name>M5II84_9BACT</name>
<evidence type="ECO:0000256" key="6">
    <source>
        <dbReference type="ARBA" id="ARBA00022692"/>
    </source>
</evidence>
<keyword evidence="3" id="KW-0050">Antiport</keyword>
<proteinExistence type="predicted"/>
<dbReference type="OrthoDB" id="9810759at2"/>
<feature type="transmembrane region" description="Helical" evidence="10">
    <location>
        <begin position="192"/>
        <end position="211"/>
    </location>
</feature>
<evidence type="ECO:0000256" key="5">
    <source>
        <dbReference type="ARBA" id="ARBA00022538"/>
    </source>
</evidence>
<dbReference type="Proteomes" id="UP000011939">
    <property type="component" value="Unassembled WGS sequence"/>
</dbReference>
<evidence type="ECO:0000256" key="3">
    <source>
        <dbReference type="ARBA" id="ARBA00022449"/>
    </source>
</evidence>
<keyword evidence="6 10" id="KW-0812">Transmembrane</keyword>
<protein>
    <submittedName>
        <fullName evidence="12">Na+/H+ antiporter</fullName>
    </submittedName>
</protein>
<feature type="transmembrane region" description="Helical" evidence="10">
    <location>
        <begin position="30"/>
        <end position="48"/>
    </location>
</feature>
<dbReference type="InterPro" id="IPR038770">
    <property type="entry name" value="Na+/solute_symporter_sf"/>
</dbReference>
<keyword evidence="7 10" id="KW-1133">Transmembrane helix</keyword>
<feature type="transmembrane region" description="Helical" evidence="10">
    <location>
        <begin position="162"/>
        <end position="180"/>
    </location>
</feature>
<organism evidence="12 13">
    <name type="scientific">Campylobacter showae CSUNSWCD</name>
    <dbReference type="NCBI Taxonomy" id="1244083"/>
    <lineage>
        <taxon>Bacteria</taxon>
        <taxon>Pseudomonadati</taxon>
        <taxon>Campylobacterota</taxon>
        <taxon>Epsilonproteobacteria</taxon>
        <taxon>Campylobacterales</taxon>
        <taxon>Campylobacteraceae</taxon>
        <taxon>Campylobacter</taxon>
    </lineage>
</organism>
<evidence type="ECO:0000256" key="8">
    <source>
        <dbReference type="ARBA" id="ARBA00023065"/>
    </source>
</evidence>
<dbReference type="InterPro" id="IPR006153">
    <property type="entry name" value="Cation/H_exchanger_TM"/>
</dbReference>
<feature type="transmembrane region" description="Helical" evidence="10">
    <location>
        <begin position="55"/>
        <end position="72"/>
    </location>
</feature>
<evidence type="ECO:0000256" key="9">
    <source>
        <dbReference type="ARBA" id="ARBA00023136"/>
    </source>
</evidence>
<dbReference type="SUPFAM" id="SSF116726">
    <property type="entry name" value="TrkA C-terminal domain-like"/>
    <property type="match status" value="1"/>
</dbReference>
<dbReference type="GO" id="GO:0008324">
    <property type="term" value="F:monoatomic cation transmembrane transporter activity"/>
    <property type="evidence" value="ECO:0007669"/>
    <property type="project" value="InterPro"/>
</dbReference>
<dbReference type="GO" id="GO:0005886">
    <property type="term" value="C:plasma membrane"/>
    <property type="evidence" value="ECO:0007669"/>
    <property type="project" value="UniProtKB-SubCell"/>
</dbReference>
<dbReference type="InterPro" id="IPR006037">
    <property type="entry name" value="RCK_C"/>
</dbReference>
<feature type="transmembrane region" description="Helical" evidence="10">
    <location>
        <begin position="84"/>
        <end position="107"/>
    </location>
</feature>
<keyword evidence="5" id="KW-0630">Potassium</keyword>
<keyword evidence="2" id="KW-0813">Transport</keyword>
<dbReference type="RefSeq" id="WP_009496028.1">
    <property type="nucleotide sequence ID" value="NZ_AMZQ01000012.1"/>
</dbReference>